<proteinExistence type="predicted"/>
<feature type="signal peptide" evidence="1">
    <location>
        <begin position="1"/>
        <end position="24"/>
    </location>
</feature>
<evidence type="ECO:0000313" key="2">
    <source>
        <dbReference type="EMBL" id="PVZ72115.1"/>
    </source>
</evidence>
<dbReference type="EMBL" id="QDDL01000001">
    <property type="protein sequence ID" value="PVZ72115.1"/>
    <property type="molecule type" value="Genomic_DNA"/>
</dbReference>
<keyword evidence="3" id="KW-1185">Reference proteome</keyword>
<comment type="caution">
    <text evidence="2">The sequence shown here is derived from an EMBL/GenBank/DDBJ whole genome shotgun (WGS) entry which is preliminary data.</text>
</comment>
<evidence type="ECO:0000256" key="1">
    <source>
        <dbReference type="SAM" id="SignalP"/>
    </source>
</evidence>
<accession>A0A2V1H5T3</accession>
<gene>
    <name evidence="2" type="ORF">DC094_03615</name>
</gene>
<keyword evidence="1" id="KW-0732">Signal</keyword>
<evidence type="ECO:0000313" key="3">
    <source>
        <dbReference type="Proteomes" id="UP000244906"/>
    </source>
</evidence>
<dbReference type="RefSeq" id="WP_116685700.1">
    <property type="nucleotide sequence ID" value="NZ_CAWNYD010000001.1"/>
</dbReference>
<sequence length="213" mass="23530">MKPHALIALLLLAVLTSWSFNSKADPSAENRLINSLKKNPNRFPSALIARLKMQPSQSVALAEQMIQAFPKKGCEIIGVSYQYLSDQQQKNYFADITARVIHFQPEKSVEMVRCAISIDPWLSESIVLASLLQAPSYSGLITQAAYDSGASLEMVSNAVTLWMHAAQHEPAIELEAEQSETSSVFKNDHKIKKSLLEVIPLTAKPILSDVQLP</sequence>
<dbReference type="AlphaFoldDB" id="A0A2V1H5T3"/>
<reference evidence="2 3" key="1">
    <citation type="submission" date="2018-04" db="EMBL/GenBank/DDBJ databases">
        <title>Thalassorhabdus spongiae gen. nov., sp. nov., isolated from a marine sponge in South-West Iceland.</title>
        <authorList>
            <person name="Knobloch S."/>
            <person name="Daussin A."/>
            <person name="Johannsson R."/>
            <person name="Marteinsson V.T."/>
        </authorList>
    </citation>
    <scope>NUCLEOTIDE SEQUENCE [LARGE SCALE GENOMIC DNA]</scope>
    <source>
        <strain evidence="2 3">Hp12</strain>
    </source>
</reference>
<dbReference type="Proteomes" id="UP000244906">
    <property type="component" value="Unassembled WGS sequence"/>
</dbReference>
<feature type="chain" id="PRO_5015981980" evidence="1">
    <location>
        <begin position="25"/>
        <end position="213"/>
    </location>
</feature>
<organism evidence="2 3">
    <name type="scientific">Pelagibaculum spongiae</name>
    <dbReference type="NCBI Taxonomy" id="2080658"/>
    <lineage>
        <taxon>Bacteria</taxon>
        <taxon>Pseudomonadati</taxon>
        <taxon>Pseudomonadota</taxon>
        <taxon>Gammaproteobacteria</taxon>
        <taxon>Oceanospirillales</taxon>
        <taxon>Pelagibaculum</taxon>
    </lineage>
</organism>
<name>A0A2V1H5T3_9GAMM</name>
<protein>
    <submittedName>
        <fullName evidence="2">Uncharacterized protein</fullName>
    </submittedName>
</protein>